<dbReference type="SUPFAM" id="SSF56954">
    <property type="entry name" value="Outer membrane efflux proteins (OEP)"/>
    <property type="match status" value="1"/>
</dbReference>
<dbReference type="GO" id="GO:0015562">
    <property type="term" value="F:efflux transmembrane transporter activity"/>
    <property type="evidence" value="ECO:0007669"/>
    <property type="project" value="InterPro"/>
</dbReference>
<sequence>MRKHVLSTLLALLPLTALSQTWTYSDCVEYAREHNISLQKSKLNELSSEYSLEESKAQWHPTLDFATSHGFSNYPWADGNKNSYNSSYGLNAGWTVWDGGKRENTIKQSKLRTEIDRLNTGGLLRTIETDLLQIYTNILYAKEAIGIYEEAVKVSKAQTDRALQLVEACKMSKVDYAQLKSQYEQDKYSLVNAQGTYDSRRMELKQLLELGIDAEIDLADVEWDNEQILAQLPPISDTYELAVATDLKIRGLEIEKSSSELDIAVAKAGRLPKISLNAGVGTGYYAPGSSFGTAVKKGWNESIGLTLSIPILDNKKTKTAIAQARVAQIDARLNIDQRQTELAQIVENWYIDTRSAQSRYSAAEAQFESARLSDELTNERFNLGYVNPVELMISHNSYVEAQHSLLQAKYMAILGQKMIEFYRNATVSFP</sequence>
<evidence type="ECO:0000256" key="5">
    <source>
        <dbReference type="ARBA" id="ARBA00022692"/>
    </source>
</evidence>
<protein>
    <submittedName>
        <fullName evidence="9">TolC family protein</fullName>
    </submittedName>
</protein>
<dbReference type="RefSeq" id="WP_135472713.1">
    <property type="nucleotide sequence ID" value="NZ_CASJDB010000056.1"/>
</dbReference>
<accession>A0A4Z0V6F1</accession>
<evidence type="ECO:0000313" key="9">
    <source>
        <dbReference type="EMBL" id="TGG37021.1"/>
    </source>
</evidence>
<feature type="chain" id="PRO_5021335496" evidence="8">
    <location>
        <begin position="20"/>
        <end position="430"/>
    </location>
</feature>
<dbReference type="PANTHER" id="PTHR30026">
    <property type="entry name" value="OUTER MEMBRANE PROTEIN TOLC"/>
    <property type="match status" value="1"/>
</dbReference>
<feature type="signal peptide" evidence="8">
    <location>
        <begin position="1"/>
        <end position="19"/>
    </location>
</feature>
<gene>
    <name evidence="9" type="ORF">EZ315_14505</name>
</gene>
<evidence type="ECO:0000256" key="3">
    <source>
        <dbReference type="ARBA" id="ARBA00022448"/>
    </source>
</evidence>
<name>A0A4Z0V6F1_9BACT</name>
<comment type="subcellular location">
    <subcellularLocation>
        <location evidence="1">Cell outer membrane</location>
    </subcellularLocation>
</comment>
<dbReference type="GO" id="GO:0015288">
    <property type="term" value="F:porin activity"/>
    <property type="evidence" value="ECO:0007669"/>
    <property type="project" value="TreeGrafter"/>
</dbReference>
<keyword evidence="5" id="KW-0812">Transmembrane</keyword>
<dbReference type="Pfam" id="PF02321">
    <property type="entry name" value="OEP"/>
    <property type="match status" value="2"/>
</dbReference>
<keyword evidence="8" id="KW-0732">Signal</keyword>
<dbReference type="GO" id="GO:0009279">
    <property type="term" value="C:cell outer membrane"/>
    <property type="evidence" value="ECO:0007669"/>
    <property type="project" value="UniProtKB-SubCell"/>
</dbReference>
<organism evidence="9 10">
    <name type="scientific">Duncaniella freteri</name>
    <dbReference type="NCBI Taxonomy" id="2530391"/>
    <lineage>
        <taxon>Bacteria</taxon>
        <taxon>Pseudomonadati</taxon>
        <taxon>Bacteroidota</taxon>
        <taxon>Bacteroidia</taxon>
        <taxon>Bacteroidales</taxon>
        <taxon>Muribaculaceae</taxon>
        <taxon>Duncaniella</taxon>
    </lineage>
</organism>
<keyword evidence="10" id="KW-1185">Reference proteome</keyword>
<comment type="similarity">
    <text evidence="2">Belongs to the outer membrane factor (OMF) (TC 1.B.17) family.</text>
</comment>
<dbReference type="InterPro" id="IPR003423">
    <property type="entry name" value="OMP_efflux"/>
</dbReference>
<evidence type="ECO:0000256" key="8">
    <source>
        <dbReference type="SAM" id="SignalP"/>
    </source>
</evidence>
<keyword evidence="6" id="KW-0472">Membrane</keyword>
<reference evidence="9 10" key="1">
    <citation type="submission" date="2019-02" db="EMBL/GenBank/DDBJ databases">
        <title>Isolation and identification of novel species under the genus Muribaculum.</title>
        <authorList>
            <person name="Miyake S."/>
            <person name="Ding Y."/>
            <person name="Low A."/>
            <person name="Soh M."/>
            <person name="Seedorf H."/>
        </authorList>
    </citation>
    <scope>NUCLEOTIDE SEQUENCE [LARGE SCALE GENOMIC DNA]</scope>
    <source>
        <strain evidence="9 10">TLL-A3</strain>
    </source>
</reference>
<keyword evidence="7" id="KW-0998">Cell outer membrane</keyword>
<dbReference type="Proteomes" id="UP000297635">
    <property type="component" value="Unassembled WGS sequence"/>
</dbReference>
<dbReference type="GO" id="GO:1990281">
    <property type="term" value="C:efflux pump complex"/>
    <property type="evidence" value="ECO:0007669"/>
    <property type="project" value="TreeGrafter"/>
</dbReference>
<proteinExistence type="inferred from homology"/>
<dbReference type="PANTHER" id="PTHR30026:SF20">
    <property type="entry name" value="OUTER MEMBRANE PROTEIN TOLC"/>
    <property type="match status" value="1"/>
</dbReference>
<dbReference type="EMBL" id="SJSA01000002">
    <property type="protein sequence ID" value="TGG37021.1"/>
    <property type="molecule type" value="Genomic_DNA"/>
</dbReference>
<evidence type="ECO:0000256" key="4">
    <source>
        <dbReference type="ARBA" id="ARBA00022452"/>
    </source>
</evidence>
<evidence type="ECO:0000256" key="1">
    <source>
        <dbReference type="ARBA" id="ARBA00004442"/>
    </source>
</evidence>
<dbReference type="InterPro" id="IPR051906">
    <property type="entry name" value="TolC-like"/>
</dbReference>
<keyword evidence="4" id="KW-1134">Transmembrane beta strand</keyword>
<keyword evidence="3" id="KW-0813">Transport</keyword>
<dbReference type="Gene3D" id="1.20.1600.10">
    <property type="entry name" value="Outer membrane efflux proteins (OEP)"/>
    <property type="match status" value="1"/>
</dbReference>
<dbReference type="GeneID" id="82151000"/>
<dbReference type="AlphaFoldDB" id="A0A4Z0V6F1"/>
<evidence type="ECO:0000256" key="7">
    <source>
        <dbReference type="ARBA" id="ARBA00023237"/>
    </source>
</evidence>
<evidence type="ECO:0000256" key="2">
    <source>
        <dbReference type="ARBA" id="ARBA00007613"/>
    </source>
</evidence>
<evidence type="ECO:0000256" key="6">
    <source>
        <dbReference type="ARBA" id="ARBA00023136"/>
    </source>
</evidence>
<comment type="caution">
    <text evidence="9">The sequence shown here is derived from an EMBL/GenBank/DDBJ whole genome shotgun (WGS) entry which is preliminary data.</text>
</comment>
<evidence type="ECO:0000313" key="10">
    <source>
        <dbReference type="Proteomes" id="UP000297635"/>
    </source>
</evidence>